<name>A0A7U7QN22_SALER</name>
<sequence>MKKSLLFFLIVIPALSQASVTELTDQQMSIINGKANGLLPGIVFPSFLKPNPVSTWGSLVSNYNPPKYTTLNLTDNPIFNKPLEGFSSVEDNFKGIHYINMIHNFGVDEDYRNYVKHGEEYTSGIVKITDSGDGSQYSVIGDIWRSERSDDGSFEASRSNVVEEYYRVMNVDGTMTNKALRWSKWNRDINMTKW</sequence>
<evidence type="ECO:0000313" key="2">
    <source>
        <dbReference type="EMBL" id="EAA8668563.1"/>
    </source>
</evidence>
<organism evidence="2">
    <name type="scientific">Salmonella enterica</name>
    <name type="common">Salmonella choleraesuis</name>
    <dbReference type="NCBI Taxonomy" id="28901"/>
    <lineage>
        <taxon>Bacteria</taxon>
        <taxon>Pseudomonadati</taxon>
        <taxon>Pseudomonadota</taxon>
        <taxon>Gammaproteobacteria</taxon>
        <taxon>Enterobacterales</taxon>
        <taxon>Enterobacteriaceae</taxon>
        <taxon>Salmonella</taxon>
    </lineage>
</organism>
<proteinExistence type="predicted"/>
<dbReference type="EMBL" id="AAACVH010000093">
    <property type="protein sequence ID" value="EAA8668563.1"/>
    <property type="molecule type" value="Genomic_DNA"/>
</dbReference>
<feature type="chain" id="PRO_5030834215" evidence="1">
    <location>
        <begin position="19"/>
        <end position="194"/>
    </location>
</feature>
<reference evidence="2" key="1">
    <citation type="submission" date="2018-08" db="EMBL/GenBank/DDBJ databases">
        <authorList>
            <consortium name="GenomeTrakr network: Whole genome sequencing for foodborne pathogen traceback"/>
        </authorList>
    </citation>
    <scope>NUCLEOTIDE SEQUENCE [LARGE SCALE GENOMIC DNA]</scope>
    <source>
        <strain evidence="2">FLUFL-367</strain>
    </source>
</reference>
<comment type="caution">
    <text evidence="2">The sequence shown here is derived from an EMBL/GenBank/DDBJ whole genome shotgun (WGS) entry which is preliminary data.</text>
</comment>
<dbReference type="AlphaFoldDB" id="A0A7U7QN22"/>
<evidence type="ECO:0000256" key="1">
    <source>
        <dbReference type="SAM" id="SignalP"/>
    </source>
</evidence>
<gene>
    <name evidence="2" type="ORF">NL99_27435</name>
</gene>
<protein>
    <submittedName>
        <fullName evidence="2">Uncharacterized protein</fullName>
    </submittedName>
</protein>
<accession>A0A7U7QN22</accession>
<feature type="signal peptide" evidence="1">
    <location>
        <begin position="1"/>
        <end position="18"/>
    </location>
</feature>
<keyword evidence="1" id="KW-0732">Signal</keyword>
<dbReference type="Proteomes" id="UP000839834">
    <property type="component" value="Unassembled WGS sequence"/>
</dbReference>